<dbReference type="GeneID" id="41587368"/>
<dbReference type="Gene3D" id="3.90.25.10">
    <property type="entry name" value="UDP-galactose 4-epimerase, domain 1"/>
    <property type="match status" value="1"/>
</dbReference>
<organism evidence="3 6">
    <name type="scientific">Cuniculiplasma divulgatum</name>
    <dbReference type="NCBI Taxonomy" id="1673428"/>
    <lineage>
        <taxon>Archaea</taxon>
        <taxon>Methanobacteriati</taxon>
        <taxon>Thermoplasmatota</taxon>
        <taxon>Thermoplasmata</taxon>
        <taxon>Thermoplasmatales</taxon>
        <taxon>Cuniculiplasmataceae</taxon>
        <taxon>Cuniculiplasma</taxon>
    </lineage>
</organism>
<feature type="domain" description="NAD-dependent epimerase/dehydratase" evidence="2">
    <location>
        <begin position="7"/>
        <end position="240"/>
    </location>
</feature>
<reference evidence="4" key="2">
    <citation type="submission" date="2016-06" db="EMBL/GenBank/DDBJ databases">
        <authorList>
            <person name="Olsen C.W."/>
            <person name="Carey S."/>
            <person name="Hinshaw L."/>
            <person name="Karasin A.I."/>
        </authorList>
    </citation>
    <scope>NUCLEOTIDE SEQUENCE [LARGE SCALE GENOMIC DNA]</scope>
    <source>
        <strain evidence="4">PM4</strain>
    </source>
</reference>
<dbReference type="Proteomes" id="UP000195607">
    <property type="component" value="Chromosome I"/>
</dbReference>
<dbReference type="PANTHER" id="PTHR43000">
    <property type="entry name" value="DTDP-D-GLUCOSE 4,6-DEHYDRATASE-RELATED"/>
    <property type="match status" value="1"/>
</dbReference>
<dbReference type="Pfam" id="PF01370">
    <property type="entry name" value="Epimerase"/>
    <property type="match status" value="1"/>
</dbReference>
<dbReference type="Gene3D" id="3.40.50.720">
    <property type="entry name" value="NAD(P)-binding Rossmann-like Domain"/>
    <property type="match status" value="1"/>
</dbReference>
<evidence type="ECO:0000259" key="2">
    <source>
        <dbReference type="Pfam" id="PF01370"/>
    </source>
</evidence>
<evidence type="ECO:0000313" key="5">
    <source>
        <dbReference type="Proteomes" id="UP000187822"/>
    </source>
</evidence>
<gene>
    <name evidence="4" type="ORF">CPM_0046</name>
    <name evidence="3" type="ORF">CSP5_0046</name>
</gene>
<dbReference type="KEGG" id="cdiv:CPM_0046"/>
<evidence type="ECO:0000313" key="6">
    <source>
        <dbReference type="Proteomes" id="UP000195607"/>
    </source>
</evidence>
<sequence length="317" mass="35155">MISSKKILITGGAGFIGSNMANLLSENNEITVLDDFSGGTLKNLDESKVGKSIKVIRGDITKRDFFFKLEKDFDLVVHLAANSDVRSGSDDPEIDMQTNVIGTHNVLEFIRRSDIKQLLFSSTSTVYGEANTIPTPENYGPELPISLYGASKLANEGYIWSYYHYYGIRPLIFRFANVVGRNSTHGVIHDFVIKLQKNPSELEILGDGTQEKSYIHVDDCINAMLHVYENSTEGDVVNLGNDQRTSVKTIAHAVCSEMGLKDVKFNFTGGSEGRGWKGDVKIAQLSTDRIRKYGYVNKLNSDESVALAVKEIYSQMS</sequence>
<dbReference type="SUPFAM" id="SSF51735">
    <property type="entry name" value="NAD(P)-binding Rossmann-fold domains"/>
    <property type="match status" value="1"/>
</dbReference>
<dbReference type="InterPro" id="IPR001509">
    <property type="entry name" value="Epimerase_deHydtase"/>
</dbReference>
<evidence type="ECO:0000313" key="3">
    <source>
        <dbReference type="EMBL" id="SIM30096.1"/>
    </source>
</evidence>
<accession>A0A1N5S270</accession>
<keyword evidence="5" id="KW-1185">Reference proteome</keyword>
<dbReference type="Proteomes" id="UP000187822">
    <property type="component" value="Chromosome I"/>
</dbReference>
<evidence type="ECO:0000313" key="4">
    <source>
        <dbReference type="EMBL" id="SJK83950.1"/>
    </source>
</evidence>
<name>A0A1N5S270_9ARCH</name>
<dbReference type="EMBL" id="LT671858">
    <property type="protein sequence ID" value="SIM30096.1"/>
    <property type="molecule type" value="Genomic_DNA"/>
</dbReference>
<reference evidence="3 6" key="1">
    <citation type="submission" date="2016-04" db="EMBL/GenBank/DDBJ databases">
        <authorList>
            <person name="Evans L.H."/>
            <person name="Alamgir A."/>
            <person name="Owens N."/>
            <person name="Weber N.D."/>
            <person name="Virtaneva K."/>
            <person name="Barbian K."/>
            <person name="Babar A."/>
            <person name="Rosenke K."/>
        </authorList>
    </citation>
    <scope>NUCLEOTIDE SEQUENCE [LARGE SCALE GENOMIC DNA]</scope>
    <source>
        <strain evidence="3">S5</strain>
        <strain evidence="6">S5(T) (JCM 30642 \VKM B-2941)</strain>
    </source>
</reference>
<reference evidence="5" key="3">
    <citation type="submission" date="2016-06" db="EMBL/GenBank/DDBJ databases">
        <authorList>
            <person name="Toshchakov V.S."/>
        </authorList>
    </citation>
    <scope>NUCLEOTIDE SEQUENCE [LARGE SCALE GENOMIC DNA]</scope>
    <source>
        <strain>PM4 (JCM 30641</strain>
        <strain evidence="5">\VKM B-2940)</strain>
    </source>
</reference>
<dbReference type="AlphaFoldDB" id="A0A1N5S270"/>
<protein>
    <submittedName>
        <fullName evidence="3">Nucleoside-diphosphate-sugar epimerase</fullName>
    </submittedName>
</protein>
<comment type="similarity">
    <text evidence="1">Belongs to the NAD(P)-dependent epimerase/dehydratase family.</text>
</comment>
<evidence type="ECO:0000256" key="1">
    <source>
        <dbReference type="ARBA" id="ARBA00007637"/>
    </source>
</evidence>
<proteinExistence type="inferred from homology"/>
<dbReference type="STRING" id="1673428.CPM_0046"/>
<dbReference type="RefSeq" id="WP_021789574.1">
    <property type="nucleotide sequence ID" value="NZ_LT671858.1"/>
</dbReference>
<dbReference type="EMBL" id="LT719092">
    <property type="protein sequence ID" value="SJK83950.1"/>
    <property type="molecule type" value="Genomic_DNA"/>
</dbReference>
<dbReference type="InterPro" id="IPR036291">
    <property type="entry name" value="NAD(P)-bd_dom_sf"/>
</dbReference>